<dbReference type="AlphaFoldDB" id="A0A7J6MZV3"/>
<keyword evidence="6" id="KW-0694">RNA-binding</keyword>
<dbReference type="OrthoDB" id="424823at2759"/>
<dbReference type="Pfam" id="PF01926">
    <property type="entry name" value="MMR_HSR1"/>
    <property type="match status" value="1"/>
</dbReference>
<keyword evidence="2" id="KW-0479">Metal-binding</keyword>
<comment type="cofactor">
    <cofactor evidence="1">
        <name>Mg(2+)</name>
        <dbReference type="ChEBI" id="CHEBI:18420"/>
    </cofactor>
</comment>
<name>A0A7J6MZV3_PERCH</name>
<protein>
    <recommendedName>
        <fullName evidence="9">OBG-type G domain-containing protein</fullName>
    </recommendedName>
</protein>
<evidence type="ECO:0000256" key="4">
    <source>
        <dbReference type="ARBA" id="ARBA00022840"/>
    </source>
</evidence>
<feature type="compositionally biased region" description="Low complexity" evidence="8">
    <location>
        <begin position="481"/>
        <end position="502"/>
    </location>
</feature>
<feature type="compositionally biased region" description="Low complexity" evidence="8">
    <location>
        <begin position="274"/>
        <end position="289"/>
    </location>
</feature>
<evidence type="ECO:0000256" key="7">
    <source>
        <dbReference type="SAM" id="Coils"/>
    </source>
</evidence>
<dbReference type="SUPFAM" id="SSF81271">
    <property type="entry name" value="TGS-like"/>
    <property type="match status" value="1"/>
</dbReference>
<feature type="region of interest" description="Disordered" evidence="8">
    <location>
        <begin position="113"/>
        <end position="134"/>
    </location>
</feature>
<feature type="domain" description="OBG-type G" evidence="9">
    <location>
        <begin position="714"/>
        <end position="982"/>
    </location>
</feature>
<dbReference type="InterPro" id="IPR027417">
    <property type="entry name" value="P-loop_NTPase"/>
</dbReference>
<dbReference type="InterPro" id="IPR013029">
    <property type="entry name" value="YchF_C"/>
</dbReference>
<dbReference type="InterPro" id="IPR023192">
    <property type="entry name" value="TGS-like_dom_sf"/>
</dbReference>
<dbReference type="GO" id="GO:0005524">
    <property type="term" value="F:ATP binding"/>
    <property type="evidence" value="ECO:0007669"/>
    <property type="project" value="UniProtKB-KW"/>
</dbReference>
<dbReference type="GO" id="GO:0005737">
    <property type="term" value="C:cytoplasm"/>
    <property type="evidence" value="ECO:0007669"/>
    <property type="project" value="TreeGrafter"/>
</dbReference>
<dbReference type="Pfam" id="PF06071">
    <property type="entry name" value="YchF-GTPase_C"/>
    <property type="match status" value="1"/>
</dbReference>
<dbReference type="Gene3D" id="1.10.150.300">
    <property type="entry name" value="TGS-like domain"/>
    <property type="match status" value="1"/>
</dbReference>
<dbReference type="PANTHER" id="PTHR23305:SF18">
    <property type="entry name" value="OBG-TYPE G DOMAIN-CONTAINING PROTEIN"/>
    <property type="match status" value="1"/>
</dbReference>
<keyword evidence="5" id="KW-0460">Magnesium</keyword>
<dbReference type="EMBL" id="JAAPAO010000019">
    <property type="protein sequence ID" value="KAF4677158.1"/>
    <property type="molecule type" value="Genomic_DNA"/>
</dbReference>
<dbReference type="PROSITE" id="PS51710">
    <property type="entry name" value="G_OBG"/>
    <property type="match status" value="1"/>
</dbReference>
<dbReference type="GO" id="GO:0005525">
    <property type="term" value="F:GTP binding"/>
    <property type="evidence" value="ECO:0007669"/>
    <property type="project" value="InterPro"/>
</dbReference>
<dbReference type="GO" id="GO:0003723">
    <property type="term" value="F:RNA binding"/>
    <property type="evidence" value="ECO:0007669"/>
    <property type="project" value="UniProtKB-UniRule"/>
</dbReference>
<dbReference type="InterPro" id="IPR006073">
    <property type="entry name" value="GTP-bd"/>
</dbReference>
<dbReference type="Gene3D" id="3.30.1370.10">
    <property type="entry name" value="K Homology domain, type 1"/>
    <property type="match status" value="1"/>
</dbReference>
<keyword evidence="4" id="KW-0067">ATP-binding</keyword>
<dbReference type="Gene3D" id="3.40.50.300">
    <property type="entry name" value="P-loop containing nucleotide triphosphate hydrolases"/>
    <property type="match status" value="1"/>
</dbReference>
<keyword evidence="3" id="KW-0547">Nucleotide-binding</keyword>
<dbReference type="InterPro" id="IPR012675">
    <property type="entry name" value="Beta-grasp_dom_sf"/>
</dbReference>
<evidence type="ECO:0000256" key="8">
    <source>
        <dbReference type="SAM" id="MobiDB-lite"/>
    </source>
</evidence>
<gene>
    <name evidence="10" type="ORF">FOL47_003000</name>
</gene>
<evidence type="ECO:0000256" key="3">
    <source>
        <dbReference type="ARBA" id="ARBA00022741"/>
    </source>
</evidence>
<organism evidence="10 11">
    <name type="scientific">Perkinsus chesapeaki</name>
    <name type="common">Clam parasite</name>
    <name type="synonym">Perkinsus andrewsi</name>
    <dbReference type="NCBI Taxonomy" id="330153"/>
    <lineage>
        <taxon>Eukaryota</taxon>
        <taxon>Sar</taxon>
        <taxon>Alveolata</taxon>
        <taxon>Perkinsozoa</taxon>
        <taxon>Perkinsea</taxon>
        <taxon>Perkinsida</taxon>
        <taxon>Perkinsidae</taxon>
        <taxon>Perkinsus</taxon>
    </lineage>
</organism>
<evidence type="ECO:0000256" key="2">
    <source>
        <dbReference type="ARBA" id="ARBA00022723"/>
    </source>
</evidence>
<proteinExistence type="predicted"/>
<evidence type="ECO:0000259" key="9">
    <source>
        <dbReference type="PROSITE" id="PS51710"/>
    </source>
</evidence>
<dbReference type="NCBIfam" id="TIGR00092">
    <property type="entry name" value="redox-regulated ATPase YchF"/>
    <property type="match status" value="1"/>
</dbReference>
<dbReference type="Proteomes" id="UP000591131">
    <property type="component" value="Unassembled WGS sequence"/>
</dbReference>
<dbReference type="SUPFAM" id="SSF54791">
    <property type="entry name" value="Eukaryotic type KH-domain (KH-domain type I)"/>
    <property type="match status" value="1"/>
</dbReference>
<evidence type="ECO:0000256" key="6">
    <source>
        <dbReference type="PROSITE-ProRule" id="PRU00117"/>
    </source>
</evidence>
<sequence length="1091" mass="119855">MSYYSGSTSGAAPTITATAQDFQVHALEVQLAGVTEERDSLVRRLKKHKFWSSSSSMWVLQLQEKQEEITSLQVKVANLEARLAEVSRNSQPSAAVITPRLLPSSNLVEAECQTDSSMEEGVEETSSEESSPSYFPSIESAAVLKRKVRELQREIELMRPKVSEYYNVSSELKELKGAGIGKGSTEVERVSVAVDTNEFRASENVSTQTDSSVASRGGSQTVAAWQQVGRLRDKLRDTEIALKRSQRQLSDLQEQHARAGAELRASWARREAETSAMAASSQASSKGSSGVECGVENEGRGEELQEALRASQERADSFANQLFTTQEQLSSANGQVLQQRKRMAALAAKVDELSKQLSEQYELAAQGRENEDSLAASRQDVIDQLSDQIRTWVAANRELTQKCQDLQKHVELSRIEAADRASELCLAQARGDKAVSNAQAMKIEYAEISSQLAMTQRQLDELRASQAGIRGDDATTLTIRSQGSSSSGPGSQQGFSFATSSSSATPDGFPIAQASSRQQRFVDGPFWFKLLVPDTVVGMIMGMRGSTIMRLEKENCAVVRFSPYSHYFPGTDKRIIIGATANLSNLYSLVNTVVSDYIFRKNEQTSEIMIVVGSENALNLAVSASSGFLDCSVVTYYDNEWVLSLKPAIEHSEMDPSFLAHVVASVVIAVQVDRDGMVHSSRYLYHPVPNVVKATASSSSINDDNDDDDDIDQLLNAYPWYPNVGKSTTFNAIVGAQLAEAANFPFCTIEPNISKATVPDPLLDELAKVEGSVKKIHGQLEVRDIAGLVKGASEGQGMGNSFLANIRHVNCIIQVVRCFSDAKIAHVDDPINIDPIAEFEAISDELLIADLDMATRKMPGLRKRACAEPEAKKMLPLYESWLKGLEEGVPVRNLIDMDRLIESFGLRVMATDPLLCVLITAKPLLVMANVRPEDVRDGNDYTVALEKHVKDKCSKAADLIVASSILEEETSSLGDPDFLAEYLSSYGLSEPRLPRLMECVKSLLGVSHYYTLGANEARAWFIQKGEKAPAAARYVHTDFEKFFQMAKQCRPEEVLKRGGVSHVRDAGLIKNRGKEYVVQEGDILEFIDRSH</sequence>
<dbReference type="SUPFAM" id="SSF52540">
    <property type="entry name" value="P-loop containing nucleoside triphosphate hydrolases"/>
    <property type="match status" value="1"/>
</dbReference>
<evidence type="ECO:0000313" key="11">
    <source>
        <dbReference type="Proteomes" id="UP000591131"/>
    </source>
</evidence>
<dbReference type="PROSITE" id="PS50084">
    <property type="entry name" value="KH_TYPE_1"/>
    <property type="match status" value="1"/>
</dbReference>
<dbReference type="PRINTS" id="PR00326">
    <property type="entry name" value="GTP1OBG"/>
</dbReference>
<feature type="coiled-coil region" evidence="7">
    <location>
        <begin position="62"/>
        <end position="89"/>
    </location>
</feature>
<feature type="region of interest" description="Disordered" evidence="8">
    <location>
        <begin position="479"/>
        <end position="502"/>
    </location>
</feature>
<evidence type="ECO:0000313" key="10">
    <source>
        <dbReference type="EMBL" id="KAF4677158.1"/>
    </source>
</evidence>
<accession>A0A7J6MZV3</accession>
<feature type="coiled-coil region" evidence="7">
    <location>
        <begin position="336"/>
        <end position="416"/>
    </location>
</feature>
<dbReference type="InterPro" id="IPR012676">
    <property type="entry name" value="TGS-like"/>
</dbReference>
<dbReference type="InterPro" id="IPR036612">
    <property type="entry name" value="KH_dom_type_1_sf"/>
</dbReference>
<reference evidence="10 11" key="1">
    <citation type="submission" date="2020-04" db="EMBL/GenBank/DDBJ databases">
        <title>Perkinsus chesapeaki whole genome sequence.</title>
        <authorList>
            <person name="Bogema D.R."/>
        </authorList>
    </citation>
    <scope>NUCLEOTIDE SEQUENCE [LARGE SCALE GENOMIC DNA]</scope>
    <source>
        <strain evidence="10">ATCC PRA-425</strain>
    </source>
</reference>
<feature type="coiled-coil region" evidence="7">
    <location>
        <begin position="228"/>
        <end position="262"/>
    </location>
</feature>
<dbReference type="InterPro" id="IPR031167">
    <property type="entry name" value="G_OBG"/>
</dbReference>
<dbReference type="InterPro" id="IPR004396">
    <property type="entry name" value="ATPase_YchF/OLA1"/>
</dbReference>
<comment type="caution">
    <text evidence="10">The sequence shown here is derived from an EMBL/GenBank/DDBJ whole genome shotgun (WGS) entry which is preliminary data.</text>
</comment>
<evidence type="ECO:0000256" key="5">
    <source>
        <dbReference type="ARBA" id="ARBA00022842"/>
    </source>
</evidence>
<keyword evidence="11" id="KW-1185">Reference proteome</keyword>
<feature type="compositionally biased region" description="Acidic residues" evidence="8">
    <location>
        <begin position="117"/>
        <end position="127"/>
    </location>
</feature>
<evidence type="ECO:0000256" key="1">
    <source>
        <dbReference type="ARBA" id="ARBA00001946"/>
    </source>
</evidence>
<dbReference type="GO" id="GO:0046872">
    <property type="term" value="F:metal ion binding"/>
    <property type="evidence" value="ECO:0007669"/>
    <property type="project" value="UniProtKB-KW"/>
</dbReference>
<dbReference type="GO" id="GO:0016887">
    <property type="term" value="F:ATP hydrolysis activity"/>
    <property type="evidence" value="ECO:0007669"/>
    <property type="project" value="InterPro"/>
</dbReference>
<keyword evidence="7" id="KW-0175">Coiled coil</keyword>
<feature type="region of interest" description="Disordered" evidence="8">
    <location>
        <begin position="273"/>
        <end position="305"/>
    </location>
</feature>
<dbReference type="Gene3D" id="3.10.20.30">
    <property type="match status" value="1"/>
</dbReference>
<dbReference type="PANTHER" id="PTHR23305">
    <property type="entry name" value="OBG GTPASE FAMILY"/>
    <property type="match status" value="1"/>
</dbReference>
<dbReference type="FunFam" id="3.10.20.30:FF:000029">
    <property type="entry name" value="Obg-like ATPase 1"/>
    <property type="match status" value="1"/>
</dbReference>